<dbReference type="InterPro" id="IPR011333">
    <property type="entry name" value="SKP1/BTB/POZ_sf"/>
</dbReference>
<dbReference type="Pfam" id="PF07738">
    <property type="entry name" value="Sad1_UNC"/>
    <property type="match status" value="1"/>
</dbReference>
<evidence type="ECO:0000256" key="1">
    <source>
        <dbReference type="SAM" id="MobiDB-lite"/>
    </source>
</evidence>
<feature type="region of interest" description="Disordered" evidence="1">
    <location>
        <begin position="242"/>
        <end position="268"/>
    </location>
</feature>
<dbReference type="CDD" id="cd18186">
    <property type="entry name" value="BTB_POZ_ZBTB_KLHL-like"/>
    <property type="match status" value="1"/>
</dbReference>
<protein>
    <recommendedName>
        <fullName evidence="2">BTB domain-containing protein</fullName>
    </recommendedName>
</protein>
<dbReference type="SUPFAM" id="SSF54695">
    <property type="entry name" value="POZ domain"/>
    <property type="match status" value="1"/>
</dbReference>
<dbReference type="InterPro" id="IPR000210">
    <property type="entry name" value="BTB/POZ_dom"/>
</dbReference>
<proteinExistence type="predicted"/>
<feature type="domain" description="BTB" evidence="2">
    <location>
        <begin position="21"/>
        <end position="86"/>
    </location>
</feature>
<comment type="caution">
    <text evidence="3">The sequence shown here is derived from an EMBL/GenBank/DDBJ whole genome shotgun (WGS) entry which is preliminary data.</text>
</comment>
<reference evidence="3 4" key="1">
    <citation type="submission" date="2024-04" db="EMBL/GenBank/DDBJ databases">
        <title>Tritrichomonas musculus Genome.</title>
        <authorList>
            <person name="Alves-Ferreira E."/>
            <person name="Grigg M."/>
            <person name="Lorenzi H."/>
            <person name="Galac M."/>
        </authorList>
    </citation>
    <scope>NUCLEOTIDE SEQUENCE [LARGE SCALE GENOMIC DNA]</scope>
    <source>
        <strain evidence="3 4">EAF2021</strain>
    </source>
</reference>
<dbReference type="InterPro" id="IPR012919">
    <property type="entry name" value="SUN_dom"/>
</dbReference>
<feature type="compositionally biased region" description="Low complexity" evidence="1">
    <location>
        <begin position="255"/>
        <end position="267"/>
    </location>
</feature>
<evidence type="ECO:0000313" key="3">
    <source>
        <dbReference type="EMBL" id="KAK8881756.1"/>
    </source>
</evidence>
<name>A0ABR2JS95_9EUKA</name>
<organism evidence="3 4">
    <name type="scientific">Tritrichomonas musculus</name>
    <dbReference type="NCBI Taxonomy" id="1915356"/>
    <lineage>
        <taxon>Eukaryota</taxon>
        <taxon>Metamonada</taxon>
        <taxon>Parabasalia</taxon>
        <taxon>Tritrichomonadida</taxon>
        <taxon>Tritrichomonadidae</taxon>
        <taxon>Tritrichomonas</taxon>
    </lineage>
</organism>
<dbReference type="SUPFAM" id="SSF49785">
    <property type="entry name" value="Galactose-binding domain-like"/>
    <property type="match status" value="1"/>
</dbReference>
<accession>A0ABR2JS95</accession>
<keyword evidence="4" id="KW-1185">Reference proteome</keyword>
<dbReference type="Gene3D" id="3.30.710.10">
    <property type="entry name" value="Potassium Channel Kv1.1, Chain A"/>
    <property type="match status" value="1"/>
</dbReference>
<sequence length="466" mass="55260">MNKSNLFSFTFPINFIPSNEKDFTIHVGPIEYKCHSCYIAAFSPFINRLFICDHSMNEIQYPYNDPNNLFKNIIRLIYGEKIALNEKNIIFFEQAAFFFENEHLLRSVSEYFIKKSREDVINRLQKNHPIKFIEKEIEYVAEHFEDFMNEVSMFQLPLLYYDTIFSCLKFSISDEYIMFHWITKLIQIRGPAFICLYSHAFLECLDETEVNEFLRLVPFENIDGALWKSVLSRLSMRLNSKESNEDQNQLENPESSIDSNNSNNDSSQKSLVPYTDKVVDVPPELQIISRYFPYREGGHFKGIFNFISQNGNPQHRGYVTMDCGGTKRRFLHILVGNYTDTTFKWDNFGGKKCLEKDQWFIIQFLIYKVKLEKYTLSCPEDKPDRSQPKSWRLFGSNNGEDWKLIHEIKNCDRTNTHKPIIVFNCQSQEFFSYFKFVQLENHSKRPEAKYEFTLNHVEFFGEVQKL</sequence>
<dbReference type="Gene3D" id="2.60.120.260">
    <property type="entry name" value="Galactose-binding domain-like"/>
    <property type="match status" value="1"/>
</dbReference>
<evidence type="ECO:0000259" key="2">
    <source>
        <dbReference type="PROSITE" id="PS50097"/>
    </source>
</evidence>
<dbReference type="PROSITE" id="PS50097">
    <property type="entry name" value="BTB"/>
    <property type="match status" value="1"/>
</dbReference>
<evidence type="ECO:0000313" key="4">
    <source>
        <dbReference type="Proteomes" id="UP001470230"/>
    </source>
</evidence>
<dbReference type="Proteomes" id="UP001470230">
    <property type="component" value="Unassembled WGS sequence"/>
</dbReference>
<dbReference type="SMART" id="SM00225">
    <property type="entry name" value="BTB"/>
    <property type="match status" value="1"/>
</dbReference>
<dbReference type="Pfam" id="PF00651">
    <property type="entry name" value="BTB"/>
    <property type="match status" value="1"/>
</dbReference>
<dbReference type="EMBL" id="JAPFFF010000009">
    <property type="protein sequence ID" value="KAK8881756.1"/>
    <property type="molecule type" value="Genomic_DNA"/>
</dbReference>
<gene>
    <name evidence="3" type="ORF">M9Y10_044392</name>
</gene>
<dbReference type="InterPro" id="IPR008979">
    <property type="entry name" value="Galactose-bd-like_sf"/>
</dbReference>